<reference evidence="2" key="1">
    <citation type="submission" date="2023-04" db="EMBL/GenBank/DDBJ databases">
        <title>Ambrosiozyma monospora NBRC 1965.</title>
        <authorList>
            <person name="Ichikawa N."/>
            <person name="Sato H."/>
            <person name="Tonouchi N."/>
        </authorList>
    </citation>
    <scope>NUCLEOTIDE SEQUENCE</scope>
    <source>
        <strain evidence="2">NBRC 1965</strain>
    </source>
</reference>
<keyword evidence="3" id="KW-1185">Reference proteome</keyword>
<evidence type="ECO:0000313" key="3">
    <source>
        <dbReference type="Proteomes" id="UP001165063"/>
    </source>
</evidence>
<sequence>MSMSYATSEYASPYEEPVQKTSRKTKRLSAGRLSISSMKDLAVSPLVLYKSVKQSTENPRLKAIKSNLKKEQITSKHISNLNFTLFKTLVIPSEIHLDLCLEIWKCVISDVLNLNQIIPLLGYIPELDDFAFKLITNSFKIQFNESRKWRCVYNNNTSPRDSQFIHHSQLKTLINFMESHKLQFNTLAIEPELDNQILLFAKTANKDSTLKKLIQLSKAIELNNYWIDTSAKELTEIPWISKVTLFKTDIRFFDNRILHHMPHLQRIVVMAYELLSIHTINSATDIMEQQKGSLELLTIEYELLAGINGDKSELCCLLADATNRYPDIKLELLPRLNHKYTFTENWRESSEALKPIRHLFKSMQLGLSLFDRDVSINEFQNLSEVTIFRFFSDQVSLRSDTLKRLNLNWKPFSAPKPINLDFSGLKQLDYLCLGNDRFANTTIQTIPDSVRVLQLENIETDAVMVLPKNLVKLKLQNTKIKFDCIKRQSVVPGITVEVWDVKTMMTNVVEELAGAIYEVRFLENRENVLTLSNVTQVQHHHLKRRKESFSIQYHDKIQCEYGQMVTIYRTSYLDAKTFGERS</sequence>
<proteinExistence type="predicted"/>
<dbReference type="AlphaFoldDB" id="A0A9W7DIM8"/>
<feature type="region of interest" description="Disordered" evidence="1">
    <location>
        <begin position="1"/>
        <end position="25"/>
    </location>
</feature>
<dbReference type="Proteomes" id="UP001165063">
    <property type="component" value="Unassembled WGS sequence"/>
</dbReference>
<protein>
    <submittedName>
        <fullName evidence="2">Unnamed protein product</fullName>
    </submittedName>
</protein>
<name>A0A9W7DIM8_AMBMO</name>
<evidence type="ECO:0000313" key="2">
    <source>
        <dbReference type="EMBL" id="GMG52957.1"/>
    </source>
</evidence>
<evidence type="ECO:0000256" key="1">
    <source>
        <dbReference type="SAM" id="MobiDB-lite"/>
    </source>
</evidence>
<accession>A0A9W7DIM8</accession>
<comment type="caution">
    <text evidence="2">The sequence shown here is derived from an EMBL/GenBank/DDBJ whole genome shotgun (WGS) entry which is preliminary data.</text>
</comment>
<organism evidence="2 3">
    <name type="scientific">Ambrosiozyma monospora</name>
    <name type="common">Yeast</name>
    <name type="synonym">Endomycopsis monosporus</name>
    <dbReference type="NCBI Taxonomy" id="43982"/>
    <lineage>
        <taxon>Eukaryota</taxon>
        <taxon>Fungi</taxon>
        <taxon>Dikarya</taxon>
        <taxon>Ascomycota</taxon>
        <taxon>Saccharomycotina</taxon>
        <taxon>Pichiomycetes</taxon>
        <taxon>Pichiales</taxon>
        <taxon>Pichiaceae</taxon>
        <taxon>Ambrosiozyma</taxon>
    </lineage>
</organism>
<dbReference type="EMBL" id="BSXU01005367">
    <property type="protein sequence ID" value="GMG52957.1"/>
    <property type="molecule type" value="Genomic_DNA"/>
</dbReference>
<feature type="compositionally biased region" description="Polar residues" evidence="1">
    <location>
        <begin position="1"/>
        <end position="10"/>
    </location>
</feature>
<gene>
    <name evidence="2" type="ORF">Amon01_000737500</name>
</gene>